<accession>A0A6C0DCN0</accession>
<protein>
    <recommendedName>
        <fullName evidence="1">Glycosyltransferase 2-like domain-containing protein</fullName>
    </recommendedName>
</protein>
<name>A0A6C0DCN0_9ZZZZ</name>
<dbReference type="EMBL" id="MN739567">
    <property type="protein sequence ID" value="QHT13385.1"/>
    <property type="molecule type" value="Genomic_DNA"/>
</dbReference>
<dbReference type="SUPFAM" id="SSF53448">
    <property type="entry name" value="Nucleotide-diphospho-sugar transferases"/>
    <property type="match status" value="1"/>
</dbReference>
<reference evidence="2" key="1">
    <citation type="journal article" date="2020" name="Nature">
        <title>Giant virus diversity and host interactions through global metagenomics.</title>
        <authorList>
            <person name="Schulz F."/>
            <person name="Roux S."/>
            <person name="Paez-Espino D."/>
            <person name="Jungbluth S."/>
            <person name="Walsh D.A."/>
            <person name="Denef V.J."/>
            <person name="McMahon K.D."/>
            <person name="Konstantinidis K.T."/>
            <person name="Eloe-Fadrosh E.A."/>
            <person name="Kyrpides N.C."/>
            <person name="Woyke T."/>
        </authorList>
    </citation>
    <scope>NUCLEOTIDE SEQUENCE</scope>
    <source>
        <strain evidence="2">GVMAG-M-3300023174-131</strain>
    </source>
</reference>
<dbReference type="Pfam" id="PF00535">
    <property type="entry name" value="Glycos_transf_2"/>
    <property type="match status" value="1"/>
</dbReference>
<evidence type="ECO:0000259" key="1">
    <source>
        <dbReference type="Pfam" id="PF00535"/>
    </source>
</evidence>
<dbReference type="InterPro" id="IPR001173">
    <property type="entry name" value="Glyco_trans_2-like"/>
</dbReference>
<dbReference type="SUPFAM" id="SSF53756">
    <property type="entry name" value="UDP-Glycosyltransferase/glycogen phosphorylase"/>
    <property type="match status" value="1"/>
</dbReference>
<dbReference type="CDD" id="cd00761">
    <property type="entry name" value="Glyco_tranf_GTA_type"/>
    <property type="match status" value="1"/>
</dbReference>
<evidence type="ECO:0000313" key="2">
    <source>
        <dbReference type="EMBL" id="QHT13385.1"/>
    </source>
</evidence>
<feature type="domain" description="Glycosyltransferase 2-like" evidence="1">
    <location>
        <begin position="29"/>
        <end position="147"/>
    </location>
</feature>
<organism evidence="2">
    <name type="scientific">viral metagenome</name>
    <dbReference type="NCBI Taxonomy" id="1070528"/>
    <lineage>
        <taxon>unclassified sequences</taxon>
        <taxon>metagenomes</taxon>
        <taxon>organismal metagenomes</taxon>
    </lineage>
</organism>
<dbReference type="AlphaFoldDB" id="A0A6C0DCN0"/>
<sequence length="608" mass="71076">MSKTVPRSQAHPTVSVLTITQCKRFNCLKILHQMIQKQTYTNIKEWVLVEGSQTKSEAESNKKKINEFISGLNTTYKINYIEYSGKKLGGLRNLGNSACTSDIIVCLDDDDYYPPERIEHSVERLTNSKCLIGGVSDVYLYDFFMDKLYKFKGFLEYHSTNNCMAYKKEYLLTHSHDPEIEVGEERSFTLEFTTPLVKLDSRKTIIAISHNFNTFNKRELCLGGTLKTLNTLVEIEEPITNYIDEDIYKQMKEIYYVEEQSKYDIVYMCGGFNNKFDPKSITLDDTIRSLVKHSEYWVQKKKTVAVYGEFENDITVKGVEYISWKKFPYHFKFNILILFKMNGFLSSVPFPLKARKIFWDVYENFIHNDKVIEFWKKYGSKVDKIYFKSHFHKNEFKNHMGEEPKNYEILPTGLRLETFSTNYDNVKRNPYRFCYTTFYDRGLEFLITGVFSVIKKIEPRAELHIYSGMDMINDENYKNKMLTLFSSHGVCDHGAQSAEVIAREKYMSTFELYISNIINEVDCTSIRESAITGCIPLIANFGVFNERDGIRFDMNHEDPKIMQRNALLILNMMKDQNKITSISKDIKNNCPTFISYQQVAEVMSQSFN</sequence>
<proteinExistence type="predicted"/>
<dbReference type="Gene3D" id="3.90.550.10">
    <property type="entry name" value="Spore Coat Polysaccharide Biosynthesis Protein SpsA, Chain A"/>
    <property type="match status" value="1"/>
</dbReference>
<dbReference type="InterPro" id="IPR029044">
    <property type="entry name" value="Nucleotide-diphossugar_trans"/>
</dbReference>